<keyword evidence="1 2" id="KW-0812">Transmembrane</keyword>
<feature type="transmembrane region" description="Helical" evidence="1">
    <location>
        <begin position="12"/>
        <end position="29"/>
    </location>
</feature>
<dbReference type="Proteomes" id="UP000009168">
    <property type="component" value="Unassembled WGS sequence"/>
</dbReference>
<keyword evidence="1" id="KW-1133">Transmembrane helix</keyword>
<dbReference type="SUPFAM" id="SSF52047">
    <property type="entry name" value="RNI-like"/>
    <property type="match status" value="1"/>
</dbReference>
<evidence type="ECO:0000256" key="1">
    <source>
        <dbReference type="SAM" id="Phobius"/>
    </source>
</evidence>
<dbReference type="OrthoDB" id="120976at2759"/>
<evidence type="ECO:0000313" key="3">
    <source>
        <dbReference type="Proteomes" id="UP000009168"/>
    </source>
</evidence>
<dbReference type="KEGG" id="tet:TTHERM_000894534"/>
<evidence type="ECO:0000313" key="2">
    <source>
        <dbReference type="EMBL" id="EWS73374.1"/>
    </source>
</evidence>
<keyword evidence="3" id="KW-1185">Reference proteome</keyword>
<keyword evidence="1" id="KW-0472">Membrane</keyword>
<accession>W7XIK9</accession>
<protein>
    <submittedName>
        <fullName evidence="2">Transmembrane protein, putative</fullName>
    </submittedName>
</protein>
<gene>
    <name evidence="2" type="ORF">TTHERM_000894534</name>
</gene>
<proteinExistence type="predicted"/>
<feature type="transmembrane region" description="Helical" evidence="1">
    <location>
        <begin position="44"/>
        <end position="68"/>
    </location>
</feature>
<feature type="transmembrane region" description="Helical" evidence="1">
    <location>
        <begin position="89"/>
        <end position="116"/>
    </location>
</feature>
<dbReference type="EMBL" id="GG662629">
    <property type="protein sequence ID" value="EWS73374.1"/>
    <property type="molecule type" value="Genomic_DNA"/>
</dbReference>
<name>W7XIK9_TETTS</name>
<sequence>MSLLISGYQNKLYCLLYYFQVLVIAYSFHLQKFQAQNFYFISKFFFLLLFFYISQKFFILSDIIFQIFKEKFNWSIRCINFEFQFSQVFQYLIFIYYLQIILAYLLTQFQLFYYFLLLTISTKDYDFKLQHQSFILFQYIFLLNFIFLINLISLKIKSYNPLQNEGVSILASSLAQFSKLSTLTLDLRQNSIGDSGASNLSYSLNQCHNLSNLTIYFSVKNQQKFRRKLLKIQRLVQKIIKLSSCWVIQLF</sequence>
<dbReference type="AlphaFoldDB" id="W7XIK9"/>
<reference evidence="3" key="1">
    <citation type="journal article" date="2006" name="PLoS Biol.">
        <title>Macronuclear genome sequence of the ciliate Tetrahymena thermophila, a model eukaryote.</title>
        <authorList>
            <person name="Eisen J.A."/>
            <person name="Coyne R.S."/>
            <person name="Wu M."/>
            <person name="Wu D."/>
            <person name="Thiagarajan M."/>
            <person name="Wortman J.R."/>
            <person name="Badger J.H."/>
            <person name="Ren Q."/>
            <person name="Amedeo P."/>
            <person name="Jones K.M."/>
            <person name="Tallon L.J."/>
            <person name="Delcher A.L."/>
            <person name="Salzberg S.L."/>
            <person name="Silva J.C."/>
            <person name="Haas B.J."/>
            <person name="Majoros W.H."/>
            <person name="Farzad M."/>
            <person name="Carlton J.M."/>
            <person name="Smith R.K. Jr."/>
            <person name="Garg J."/>
            <person name="Pearlman R.E."/>
            <person name="Karrer K.M."/>
            <person name="Sun L."/>
            <person name="Manning G."/>
            <person name="Elde N.C."/>
            <person name="Turkewitz A.P."/>
            <person name="Asai D.J."/>
            <person name="Wilkes D.E."/>
            <person name="Wang Y."/>
            <person name="Cai H."/>
            <person name="Collins K."/>
            <person name="Stewart B.A."/>
            <person name="Lee S.R."/>
            <person name="Wilamowska K."/>
            <person name="Weinberg Z."/>
            <person name="Ruzzo W.L."/>
            <person name="Wloga D."/>
            <person name="Gaertig J."/>
            <person name="Frankel J."/>
            <person name="Tsao C.-C."/>
            <person name="Gorovsky M.A."/>
            <person name="Keeling P.J."/>
            <person name="Waller R.F."/>
            <person name="Patron N.J."/>
            <person name="Cherry J.M."/>
            <person name="Stover N.A."/>
            <person name="Krieger C.J."/>
            <person name="del Toro C."/>
            <person name="Ryder H.F."/>
            <person name="Williamson S.C."/>
            <person name="Barbeau R.A."/>
            <person name="Hamilton E.P."/>
            <person name="Orias E."/>
        </authorList>
    </citation>
    <scope>NUCLEOTIDE SEQUENCE [LARGE SCALE GENOMIC DNA]</scope>
    <source>
        <strain evidence="3">SB210</strain>
    </source>
</reference>
<dbReference type="InParanoid" id="W7XIK9"/>
<dbReference type="GeneID" id="24441023"/>
<organism evidence="2 3">
    <name type="scientific">Tetrahymena thermophila (strain SB210)</name>
    <dbReference type="NCBI Taxonomy" id="312017"/>
    <lineage>
        <taxon>Eukaryota</taxon>
        <taxon>Sar</taxon>
        <taxon>Alveolata</taxon>
        <taxon>Ciliophora</taxon>
        <taxon>Intramacronucleata</taxon>
        <taxon>Oligohymenophorea</taxon>
        <taxon>Hymenostomatida</taxon>
        <taxon>Tetrahymenina</taxon>
        <taxon>Tetrahymenidae</taxon>
        <taxon>Tetrahymena</taxon>
    </lineage>
</organism>
<feature type="transmembrane region" description="Helical" evidence="1">
    <location>
        <begin position="136"/>
        <end position="154"/>
    </location>
</feature>
<dbReference type="RefSeq" id="XP_012654107.1">
    <property type="nucleotide sequence ID" value="XM_012798653.1"/>
</dbReference>
<dbReference type="Gene3D" id="3.80.10.10">
    <property type="entry name" value="Ribonuclease Inhibitor"/>
    <property type="match status" value="1"/>
</dbReference>
<dbReference type="InterPro" id="IPR032675">
    <property type="entry name" value="LRR_dom_sf"/>
</dbReference>